<comment type="catalytic activity">
    <reaction evidence="5">
        <text>an L-alpha-D-Hep-(1-&gt;5)-[alpha-Kdo-(2-&gt;4)]-alpha-Kdo-(2-&gt;6)-lipid A + ADP-L-glycero-beta-D-manno-heptose = an L-alpha-D-Hep-(1-&gt;3)-L-alpha-D-Hep-(1-&gt;5)-[alpha-Kdo-(2-&gt;4)]-alpha-Kdo-(2-&gt;6)-lipid A + ADP + H(+)</text>
        <dbReference type="Rhea" id="RHEA:74071"/>
        <dbReference type="ChEBI" id="CHEBI:15378"/>
        <dbReference type="ChEBI" id="CHEBI:61506"/>
        <dbReference type="ChEBI" id="CHEBI:193068"/>
        <dbReference type="ChEBI" id="CHEBI:193069"/>
        <dbReference type="ChEBI" id="CHEBI:456216"/>
        <dbReference type="EC" id="2.4.99.24"/>
    </reaction>
</comment>
<dbReference type="PANTHER" id="PTHR30160">
    <property type="entry name" value="TETRAACYLDISACCHARIDE 4'-KINASE-RELATED"/>
    <property type="match status" value="1"/>
</dbReference>
<dbReference type="GO" id="GO:0008713">
    <property type="term" value="F:ADP-heptose-lipopolysaccharide heptosyltransferase activity"/>
    <property type="evidence" value="ECO:0007669"/>
    <property type="project" value="UniProtKB-EC"/>
</dbReference>
<gene>
    <name evidence="8" type="primary">waaF</name>
    <name evidence="8" type="ORF">COS99_03675</name>
</gene>
<name>A0A2J0KTE0_9BACT</name>
<dbReference type="EMBL" id="PEWV01000034">
    <property type="protein sequence ID" value="PIU41771.1"/>
    <property type="molecule type" value="Genomic_DNA"/>
</dbReference>
<dbReference type="Pfam" id="PF00534">
    <property type="entry name" value="Glycos_transf_1"/>
    <property type="match status" value="1"/>
</dbReference>
<dbReference type="CDD" id="cd03789">
    <property type="entry name" value="GT9_LPS_heptosyltransferase"/>
    <property type="match status" value="1"/>
</dbReference>
<dbReference type="Pfam" id="PF13439">
    <property type="entry name" value="Glyco_transf_4"/>
    <property type="match status" value="1"/>
</dbReference>
<evidence type="ECO:0000313" key="8">
    <source>
        <dbReference type="EMBL" id="PIU41771.1"/>
    </source>
</evidence>
<dbReference type="GO" id="GO:0005829">
    <property type="term" value="C:cytosol"/>
    <property type="evidence" value="ECO:0007669"/>
    <property type="project" value="TreeGrafter"/>
</dbReference>
<dbReference type="NCBIfam" id="TIGR02195">
    <property type="entry name" value="heptsyl_trn_II"/>
    <property type="match status" value="1"/>
</dbReference>
<dbReference type="GO" id="GO:0009244">
    <property type="term" value="P:lipopolysaccharide core region biosynthetic process"/>
    <property type="evidence" value="ECO:0007669"/>
    <property type="project" value="TreeGrafter"/>
</dbReference>
<organism evidence="8 9">
    <name type="scientific">Candidatus Aquitaenariimonas noxiae</name>
    <dbReference type="NCBI Taxonomy" id="1974741"/>
    <lineage>
        <taxon>Bacteria</taxon>
        <taxon>Pseudomonadati</taxon>
        <taxon>Candidatus Omnitrophota</taxon>
        <taxon>Candidatus Aquitaenariimonas</taxon>
    </lineage>
</organism>
<comment type="similarity">
    <text evidence="3">Belongs to the glycosyltransferase 9 family.</text>
</comment>
<feature type="domain" description="Glycosyl transferase family 1" evidence="6">
    <location>
        <begin position="167"/>
        <end position="335"/>
    </location>
</feature>
<dbReference type="InterPro" id="IPR001296">
    <property type="entry name" value="Glyco_trans_1"/>
</dbReference>
<evidence type="ECO:0000256" key="1">
    <source>
        <dbReference type="ARBA" id="ARBA00022676"/>
    </source>
</evidence>
<evidence type="ECO:0000256" key="2">
    <source>
        <dbReference type="ARBA" id="ARBA00022679"/>
    </source>
</evidence>
<keyword evidence="1" id="KW-0328">Glycosyltransferase</keyword>
<evidence type="ECO:0000256" key="3">
    <source>
        <dbReference type="ARBA" id="ARBA00043995"/>
    </source>
</evidence>
<evidence type="ECO:0000313" key="9">
    <source>
        <dbReference type="Proteomes" id="UP000230052"/>
    </source>
</evidence>
<dbReference type="SUPFAM" id="SSF53756">
    <property type="entry name" value="UDP-Glycosyltransferase/glycogen phosphorylase"/>
    <property type="match status" value="2"/>
</dbReference>
<dbReference type="InterPro" id="IPR051199">
    <property type="entry name" value="LPS_LOS_Heptosyltrfase"/>
</dbReference>
<dbReference type="Proteomes" id="UP000230052">
    <property type="component" value="Unassembled WGS sequence"/>
</dbReference>
<sequence>MNVLQVLPSLDEGGVETGTIDIARFLVHNGHKVVVISSGGKLVKKLDEIGARHYSLPVGRKSLFTLILTIPKIADIIRKENIQIVHARSRVPALASFFASKIANVPFITTAHGYYKKHIISRVMGWGRFVIVASNAMGYHMINNFGTPPENIRLIPRGVDLSKFQYKSPKERKSSPFTIGMISRISPIKGHTYFIQAIAQVTRKVPNLKVMIIGGVQKGKESYNEELQLLVKRLGLTETIKFDGPSENIPQLLSEMNILVLPSTQQEAFGRVIIEAQAVGVPVVATSVGGIVDIIDNGQTGILCFPEDAKDLADAIIKLAKDAELQYKIAESARRAVEEKFSLDKMASATLKLYEEAFKTKRILIIKLSAIGDVILSIPSLRAIRNKYKEANIKVLVGLSAKDILKNCPYIDGIIVHDYKGKDRGLKGLIRTLSLLRNMNFDISIDLQNNKRSHILAAASYIPVRIGYNNRKFSFLLNRKTKEQNKALDPISHQAQLLSILKIPIEDTSLELWPSKSDKEWANRLLEEAWYSKSQLLIGINAGASAKWVTKRWPVSNLAKLSDMLASQLGARILLTGAREDVEIGKKLYNLCKCRPIMAVGRSTILQLASTIAKCNVFITSDSAPMHIAAACKVNFVALFGPTDPARHMPVCKKCVVIRKNIRCSPCYRSKCLIGHRCMTQITVEEVFEAVKSLIGEGKLPKDQKLTDSE</sequence>
<reference evidence="8 9" key="1">
    <citation type="submission" date="2017-09" db="EMBL/GenBank/DDBJ databases">
        <title>Depth-based differentiation of microbial function through sediment-hosted aquifers and enrichment of novel symbionts in the deep terrestrial subsurface.</title>
        <authorList>
            <person name="Probst A.J."/>
            <person name="Ladd B."/>
            <person name="Jarett J.K."/>
            <person name="Geller-Mcgrath D.E."/>
            <person name="Sieber C.M."/>
            <person name="Emerson J.B."/>
            <person name="Anantharaman K."/>
            <person name="Thomas B.C."/>
            <person name="Malmstrom R."/>
            <person name="Stieglmeier M."/>
            <person name="Klingl A."/>
            <person name="Woyke T."/>
            <person name="Ryan C.M."/>
            <person name="Banfield J.F."/>
        </authorList>
    </citation>
    <scope>NUCLEOTIDE SEQUENCE [LARGE SCALE GENOMIC DNA]</scope>
    <source>
        <strain evidence="8">CG07_land_8_20_14_0_80_42_15</strain>
    </source>
</reference>
<dbReference type="Pfam" id="PF01075">
    <property type="entry name" value="Glyco_transf_9"/>
    <property type="match status" value="1"/>
</dbReference>
<protein>
    <recommendedName>
        <fullName evidence="4">lipopolysaccharide heptosyltransferase II</fullName>
        <ecNumber evidence="4">2.4.99.24</ecNumber>
    </recommendedName>
</protein>
<proteinExistence type="inferred from homology"/>
<feature type="domain" description="Glycosyltransferase subfamily 4-like N-terminal" evidence="7">
    <location>
        <begin position="13"/>
        <end position="162"/>
    </location>
</feature>
<accession>A0A2J0KTE0</accession>
<dbReference type="EC" id="2.4.99.24" evidence="4"/>
<comment type="caution">
    <text evidence="8">The sequence shown here is derived from an EMBL/GenBank/DDBJ whole genome shotgun (WGS) entry which is preliminary data.</text>
</comment>
<dbReference type="CDD" id="cd03819">
    <property type="entry name" value="GT4_WavL-like"/>
    <property type="match status" value="1"/>
</dbReference>
<keyword evidence="2 8" id="KW-0808">Transferase</keyword>
<evidence type="ECO:0000259" key="6">
    <source>
        <dbReference type="Pfam" id="PF00534"/>
    </source>
</evidence>
<dbReference type="InterPro" id="IPR011910">
    <property type="entry name" value="RfaF"/>
</dbReference>
<dbReference type="InterPro" id="IPR002201">
    <property type="entry name" value="Glyco_trans_9"/>
</dbReference>
<dbReference type="InterPro" id="IPR028098">
    <property type="entry name" value="Glyco_trans_4-like_N"/>
</dbReference>
<evidence type="ECO:0000259" key="7">
    <source>
        <dbReference type="Pfam" id="PF13439"/>
    </source>
</evidence>
<evidence type="ECO:0000256" key="4">
    <source>
        <dbReference type="ARBA" id="ARBA00044042"/>
    </source>
</evidence>
<evidence type="ECO:0000256" key="5">
    <source>
        <dbReference type="ARBA" id="ARBA00047503"/>
    </source>
</evidence>
<dbReference type="AlphaFoldDB" id="A0A2J0KTE0"/>
<dbReference type="Gene3D" id="3.40.50.2000">
    <property type="entry name" value="Glycogen Phosphorylase B"/>
    <property type="match status" value="4"/>
</dbReference>